<dbReference type="HOGENOM" id="CLU_1996134_0_0_1"/>
<reference evidence="1" key="2">
    <citation type="submission" date="2013-04" db="UniProtKB">
        <authorList>
            <consortium name="EnsemblPlants"/>
        </authorList>
    </citation>
    <scope>IDENTIFICATION</scope>
</reference>
<accession>J3M524</accession>
<dbReference type="EnsemblPlants" id="OB05G16980.1">
    <property type="protein sequence ID" value="OB05G16980.1"/>
    <property type="gene ID" value="OB05G16980"/>
</dbReference>
<dbReference type="AlphaFoldDB" id="J3M524"/>
<protein>
    <submittedName>
        <fullName evidence="1">Uncharacterized protein</fullName>
    </submittedName>
</protein>
<dbReference type="Gramene" id="OB05G16980.1">
    <property type="protein sequence ID" value="OB05G16980.1"/>
    <property type="gene ID" value="OB05G16980"/>
</dbReference>
<keyword evidence="2" id="KW-1185">Reference proteome</keyword>
<name>J3M524_ORYBR</name>
<sequence length="125" mass="13906">MAIASTLVMALAHELNRGAGTKLERNRGRGVTDLFFSATEFPRTSFIHAASPLPRSGTYGFSGGGIMHPVTRMLARSRSPTDMFDRWSVAPGERVVSWIRAWCPYWTMATLVRGVDKLTYLARKT</sequence>
<dbReference type="Proteomes" id="UP000006038">
    <property type="component" value="Chromosome 5"/>
</dbReference>
<evidence type="ECO:0000313" key="2">
    <source>
        <dbReference type="Proteomes" id="UP000006038"/>
    </source>
</evidence>
<evidence type="ECO:0000313" key="1">
    <source>
        <dbReference type="EnsemblPlants" id="OB05G16980.1"/>
    </source>
</evidence>
<organism evidence="1">
    <name type="scientific">Oryza brachyantha</name>
    <name type="common">malo sina</name>
    <dbReference type="NCBI Taxonomy" id="4533"/>
    <lineage>
        <taxon>Eukaryota</taxon>
        <taxon>Viridiplantae</taxon>
        <taxon>Streptophyta</taxon>
        <taxon>Embryophyta</taxon>
        <taxon>Tracheophyta</taxon>
        <taxon>Spermatophyta</taxon>
        <taxon>Magnoliopsida</taxon>
        <taxon>Liliopsida</taxon>
        <taxon>Poales</taxon>
        <taxon>Poaceae</taxon>
        <taxon>BOP clade</taxon>
        <taxon>Oryzoideae</taxon>
        <taxon>Oryzeae</taxon>
        <taxon>Oryzinae</taxon>
        <taxon>Oryza</taxon>
    </lineage>
</organism>
<proteinExistence type="predicted"/>
<reference evidence="1" key="1">
    <citation type="journal article" date="2013" name="Nat. Commun.">
        <title>Whole-genome sequencing of Oryza brachyantha reveals mechanisms underlying Oryza genome evolution.</title>
        <authorList>
            <person name="Chen J."/>
            <person name="Huang Q."/>
            <person name="Gao D."/>
            <person name="Wang J."/>
            <person name="Lang Y."/>
            <person name="Liu T."/>
            <person name="Li B."/>
            <person name="Bai Z."/>
            <person name="Luis Goicoechea J."/>
            <person name="Liang C."/>
            <person name="Chen C."/>
            <person name="Zhang W."/>
            <person name="Sun S."/>
            <person name="Liao Y."/>
            <person name="Zhang X."/>
            <person name="Yang L."/>
            <person name="Song C."/>
            <person name="Wang M."/>
            <person name="Shi J."/>
            <person name="Liu G."/>
            <person name="Liu J."/>
            <person name="Zhou H."/>
            <person name="Zhou W."/>
            <person name="Yu Q."/>
            <person name="An N."/>
            <person name="Chen Y."/>
            <person name="Cai Q."/>
            <person name="Wang B."/>
            <person name="Liu B."/>
            <person name="Min J."/>
            <person name="Huang Y."/>
            <person name="Wu H."/>
            <person name="Li Z."/>
            <person name="Zhang Y."/>
            <person name="Yin Y."/>
            <person name="Song W."/>
            <person name="Jiang J."/>
            <person name="Jackson S.A."/>
            <person name="Wing R.A."/>
            <person name="Wang J."/>
            <person name="Chen M."/>
        </authorList>
    </citation>
    <scope>NUCLEOTIDE SEQUENCE [LARGE SCALE GENOMIC DNA]</scope>
    <source>
        <strain evidence="1">cv. IRGC 101232</strain>
    </source>
</reference>